<dbReference type="InterPro" id="IPR041575">
    <property type="entry name" value="Rubredoxin_C"/>
</dbReference>
<name>A0A261RED4_9BORD</name>
<evidence type="ECO:0000256" key="4">
    <source>
        <dbReference type="ARBA" id="ARBA00022827"/>
    </source>
</evidence>
<sequence>MSRQKLVVVGNGMAGIRTLEELLALDAGLYDITVFGAEPHPNYNRIMLSPVLTGEQTLRDIVLNDEQWYARHGIRLLLNRTVTRIDRVRRQVHADDGTVAPYDKLLLATGSTPVVLPVPGRDLQGVLTFRDIQDVNRMIEAAARHRRAVVIGGGLLGLEAANGLATRGMDVSVVHLGATLLDRQLDTHAARLLRDSLEARGLSFLMGRQTAAILGDATGRVRGLRFADGHEIDTDLVVMAVGIRPHTALAAQAGLHVDRGIVVSDTMQTYDPRIYAVGECVSHRGIAYGLVAPLFEQARVAANHLALHGTGRYAGSITSTKLKVTGIDVFSAGDFIGGAGTQAITLSDAQGGVYKKLVVKDDKLVGACLYGDTADGGWYLRLIREATPLAGLRDRLMHGETGAAETP</sequence>
<keyword evidence="3" id="KW-0285">Flavoprotein</keyword>
<gene>
    <name evidence="7" type="ORF">CAL26_06560</name>
</gene>
<dbReference type="Gene3D" id="3.30.390.30">
    <property type="match status" value="1"/>
</dbReference>
<dbReference type="Proteomes" id="UP000216857">
    <property type="component" value="Unassembled WGS sequence"/>
</dbReference>
<dbReference type="OrthoDB" id="9768666at2"/>
<dbReference type="AlphaFoldDB" id="A0A261RED4"/>
<organism evidence="7 8">
    <name type="scientific">Bordetella genomosp. 9</name>
    <dbReference type="NCBI Taxonomy" id="1416803"/>
    <lineage>
        <taxon>Bacteria</taxon>
        <taxon>Pseudomonadati</taxon>
        <taxon>Pseudomonadota</taxon>
        <taxon>Betaproteobacteria</taxon>
        <taxon>Burkholderiales</taxon>
        <taxon>Alcaligenaceae</taxon>
        <taxon>Bordetella</taxon>
    </lineage>
</organism>
<reference evidence="7" key="1">
    <citation type="submission" date="2017-05" db="EMBL/GenBank/DDBJ databases">
        <title>Complete and WGS of Bordetella genogroups.</title>
        <authorList>
            <person name="Spilker T."/>
            <person name="Lipuma J."/>
        </authorList>
    </citation>
    <scope>NUCLEOTIDE SEQUENCE</scope>
    <source>
        <strain evidence="7">AU21707</strain>
    </source>
</reference>
<keyword evidence="4" id="KW-0274">FAD</keyword>
<dbReference type="Pfam" id="PF07992">
    <property type="entry name" value="Pyr_redox_2"/>
    <property type="match status" value="1"/>
</dbReference>
<dbReference type="InterPro" id="IPR023753">
    <property type="entry name" value="FAD/NAD-binding_dom"/>
</dbReference>
<dbReference type="GO" id="GO:0016491">
    <property type="term" value="F:oxidoreductase activity"/>
    <property type="evidence" value="ECO:0007669"/>
    <property type="project" value="InterPro"/>
</dbReference>
<accession>A0A261RED4</accession>
<comment type="cofactor">
    <cofactor evidence="1">
        <name>FAD</name>
        <dbReference type="ChEBI" id="CHEBI:57692"/>
    </cofactor>
</comment>
<dbReference type="Pfam" id="PF18267">
    <property type="entry name" value="Rubredoxin_C"/>
    <property type="match status" value="1"/>
</dbReference>
<evidence type="ECO:0000259" key="5">
    <source>
        <dbReference type="Pfam" id="PF07992"/>
    </source>
</evidence>
<evidence type="ECO:0000313" key="8">
    <source>
        <dbReference type="Proteomes" id="UP000216857"/>
    </source>
</evidence>
<dbReference type="InterPro" id="IPR016156">
    <property type="entry name" value="FAD/NAD-linked_Rdtase_dimer_sf"/>
</dbReference>
<dbReference type="PRINTS" id="PR00368">
    <property type="entry name" value="FADPNR"/>
</dbReference>
<dbReference type="PANTHER" id="PTHR43429:SF3">
    <property type="entry name" value="NITRITE REDUCTASE [NAD(P)H]"/>
    <property type="match status" value="1"/>
</dbReference>
<dbReference type="PANTHER" id="PTHR43429">
    <property type="entry name" value="PYRIDINE NUCLEOTIDE-DISULFIDE OXIDOREDUCTASE DOMAIN-CONTAINING"/>
    <property type="match status" value="1"/>
</dbReference>
<dbReference type="InterPro" id="IPR036188">
    <property type="entry name" value="FAD/NAD-bd_sf"/>
</dbReference>
<comment type="caution">
    <text evidence="7">The sequence shown here is derived from an EMBL/GenBank/DDBJ whole genome shotgun (WGS) entry which is preliminary data.</text>
</comment>
<evidence type="ECO:0000259" key="6">
    <source>
        <dbReference type="Pfam" id="PF18267"/>
    </source>
</evidence>
<proteinExistence type="inferred from homology"/>
<dbReference type="FunFam" id="3.50.50.60:FF:000033">
    <property type="entry name" value="Nitrite reductase [NAD(P)H], large subunit"/>
    <property type="match status" value="1"/>
</dbReference>
<evidence type="ECO:0000256" key="2">
    <source>
        <dbReference type="ARBA" id="ARBA00006442"/>
    </source>
</evidence>
<dbReference type="Gene3D" id="3.50.50.60">
    <property type="entry name" value="FAD/NAD(P)-binding domain"/>
    <property type="match status" value="2"/>
</dbReference>
<dbReference type="PRINTS" id="PR00411">
    <property type="entry name" value="PNDRDTASEI"/>
</dbReference>
<comment type="similarity">
    <text evidence="2">Belongs to the FAD-dependent oxidoreductase family.</text>
</comment>
<feature type="domain" description="NADH-rubredoxin oxidoreductase C-terminal" evidence="6">
    <location>
        <begin position="319"/>
        <end position="386"/>
    </location>
</feature>
<evidence type="ECO:0000256" key="1">
    <source>
        <dbReference type="ARBA" id="ARBA00001974"/>
    </source>
</evidence>
<protein>
    <submittedName>
        <fullName evidence="7">Assimilatory nitrite reductase large subunit</fullName>
    </submittedName>
</protein>
<dbReference type="STRING" id="1416803.CAL13_15700"/>
<keyword evidence="8" id="KW-1185">Reference proteome</keyword>
<feature type="domain" description="FAD/NAD(P)-binding" evidence="5">
    <location>
        <begin position="5"/>
        <end position="301"/>
    </location>
</feature>
<dbReference type="InterPro" id="IPR050260">
    <property type="entry name" value="FAD-bd_OxRdtase"/>
</dbReference>
<evidence type="ECO:0000313" key="7">
    <source>
        <dbReference type="EMBL" id="OZI23137.1"/>
    </source>
</evidence>
<dbReference type="SUPFAM" id="SSF51905">
    <property type="entry name" value="FAD/NAD(P)-binding domain"/>
    <property type="match status" value="2"/>
</dbReference>
<evidence type="ECO:0000256" key="3">
    <source>
        <dbReference type="ARBA" id="ARBA00022630"/>
    </source>
</evidence>
<dbReference type="EMBL" id="NEVJ01000002">
    <property type="protein sequence ID" value="OZI23137.1"/>
    <property type="molecule type" value="Genomic_DNA"/>
</dbReference>